<gene>
    <name evidence="3" type="primary">LOC112685405</name>
</gene>
<dbReference type="Proteomes" id="UP000694846">
    <property type="component" value="Unplaced"/>
</dbReference>
<dbReference type="GeneID" id="112685405"/>
<feature type="region of interest" description="Disordered" evidence="1">
    <location>
        <begin position="46"/>
        <end position="203"/>
    </location>
</feature>
<dbReference type="RefSeq" id="XP_025413057.1">
    <property type="nucleotide sequence ID" value="XM_025557272.1"/>
</dbReference>
<accession>A0A8B8FQN9</accession>
<reference evidence="3" key="1">
    <citation type="submission" date="2025-08" db="UniProtKB">
        <authorList>
            <consortium name="RefSeq"/>
        </authorList>
    </citation>
    <scope>IDENTIFICATION</scope>
    <source>
        <tissue evidence="3">Whole body</tissue>
    </source>
</reference>
<evidence type="ECO:0000256" key="1">
    <source>
        <dbReference type="SAM" id="MobiDB-lite"/>
    </source>
</evidence>
<feature type="compositionally biased region" description="Low complexity" evidence="1">
    <location>
        <begin position="57"/>
        <end position="72"/>
    </location>
</feature>
<organism evidence="2 3">
    <name type="scientific">Sipha flava</name>
    <name type="common">yellow sugarcane aphid</name>
    <dbReference type="NCBI Taxonomy" id="143950"/>
    <lineage>
        <taxon>Eukaryota</taxon>
        <taxon>Metazoa</taxon>
        <taxon>Ecdysozoa</taxon>
        <taxon>Arthropoda</taxon>
        <taxon>Hexapoda</taxon>
        <taxon>Insecta</taxon>
        <taxon>Pterygota</taxon>
        <taxon>Neoptera</taxon>
        <taxon>Paraneoptera</taxon>
        <taxon>Hemiptera</taxon>
        <taxon>Sternorrhyncha</taxon>
        <taxon>Aphidomorpha</taxon>
        <taxon>Aphidoidea</taxon>
        <taxon>Aphididae</taxon>
        <taxon>Sipha</taxon>
    </lineage>
</organism>
<name>A0A8B8FQN9_9HEMI</name>
<feature type="compositionally biased region" description="Basic residues" evidence="1">
    <location>
        <begin position="175"/>
        <end position="185"/>
    </location>
</feature>
<sequence>MTNGQRMTAEEVKKATMATLRADPALWAAYNRGRADQAAEVRRVLNVAPTTLPETKPVATTPAPQPRTTSTPTPKPSTPEPPIRWVKPVSGQPLHPSRLTADSHPSTTEWTGMPSRVAYQGRLPSSLALPKTKPGSLEPWPAPTPALANSEDPGRPALSNKAIRKRQRDAERRAEFKRRKSKEARKRMELATSGSETLRELDF</sequence>
<evidence type="ECO:0000313" key="2">
    <source>
        <dbReference type="Proteomes" id="UP000694846"/>
    </source>
</evidence>
<feature type="compositionally biased region" description="Pro residues" evidence="1">
    <location>
        <begin position="73"/>
        <end position="82"/>
    </location>
</feature>
<evidence type="ECO:0000313" key="3">
    <source>
        <dbReference type="RefSeq" id="XP_025413057.1"/>
    </source>
</evidence>
<proteinExistence type="predicted"/>
<keyword evidence="2" id="KW-1185">Reference proteome</keyword>
<protein>
    <submittedName>
        <fullName evidence="3">Cyclin-dependent kinase 12-like</fullName>
    </submittedName>
</protein>
<dbReference type="AlphaFoldDB" id="A0A8B8FQN9"/>